<comment type="caution">
    <text evidence="1">The sequence shown here is derived from an EMBL/GenBank/DDBJ whole genome shotgun (WGS) entry which is preliminary data.</text>
</comment>
<dbReference type="Proteomes" id="UP000236291">
    <property type="component" value="Unassembled WGS sequence"/>
</dbReference>
<accession>A0A2K3KR75</accession>
<dbReference type="EMBL" id="ASHM01233991">
    <property type="protein sequence ID" value="PNX68763.1"/>
    <property type="molecule type" value="Genomic_DNA"/>
</dbReference>
<protein>
    <submittedName>
        <fullName evidence="1">Uncharacterized protein</fullName>
    </submittedName>
</protein>
<sequence>MAASWGNDLSILFIKKFMTNCLKLSGNDCKMRSIASSLSI</sequence>
<reference evidence="1 2" key="2">
    <citation type="journal article" date="2017" name="Front. Plant Sci.">
        <title>Gene Classification and Mining of Molecular Markers Useful in Red Clover (Trifolium pratense) Breeding.</title>
        <authorList>
            <person name="Istvanek J."/>
            <person name="Dluhosova J."/>
            <person name="Dluhos P."/>
            <person name="Patkova L."/>
            <person name="Nedelnik J."/>
            <person name="Repkova J."/>
        </authorList>
    </citation>
    <scope>NUCLEOTIDE SEQUENCE [LARGE SCALE GENOMIC DNA]</scope>
    <source>
        <strain evidence="2">cv. Tatra</strain>
        <tissue evidence="1">Young leaves</tissue>
    </source>
</reference>
<name>A0A2K3KR75_TRIPR</name>
<dbReference type="AlphaFoldDB" id="A0A2K3KR75"/>
<proteinExistence type="predicted"/>
<evidence type="ECO:0000313" key="1">
    <source>
        <dbReference type="EMBL" id="PNX68763.1"/>
    </source>
</evidence>
<reference evidence="1 2" key="1">
    <citation type="journal article" date="2014" name="Am. J. Bot.">
        <title>Genome assembly and annotation for red clover (Trifolium pratense; Fabaceae).</title>
        <authorList>
            <person name="Istvanek J."/>
            <person name="Jaros M."/>
            <person name="Krenek A."/>
            <person name="Repkova J."/>
        </authorList>
    </citation>
    <scope>NUCLEOTIDE SEQUENCE [LARGE SCALE GENOMIC DNA]</scope>
    <source>
        <strain evidence="2">cv. Tatra</strain>
        <tissue evidence="1">Young leaves</tissue>
    </source>
</reference>
<feature type="non-terminal residue" evidence="1">
    <location>
        <position position="40"/>
    </location>
</feature>
<gene>
    <name evidence="1" type="ORF">L195_g064129</name>
</gene>
<organism evidence="1 2">
    <name type="scientific">Trifolium pratense</name>
    <name type="common">Red clover</name>
    <dbReference type="NCBI Taxonomy" id="57577"/>
    <lineage>
        <taxon>Eukaryota</taxon>
        <taxon>Viridiplantae</taxon>
        <taxon>Streptophyta</taxon>
        <taxon>Embryophyta</taxon>
        <taxon>Tracheophyta</taxon>
        <taxon>Spermatophyta</taxon>
        <taxon>Magnoliopsida</taxon>
        <taxon>eudicotyledons</taxon>
        <taxon>Gunneridae</taxon>
        <taxon>Pentapetalae</taxon>
        <taxon>rosids</taxon>
        <taxon>fabids</taxon>
        <taxon>Fabales</taxon>
        <taxon>Fabaceae</taxon>
        <taxon>Papilionoideae</taxon>
        <taxon>50 kb inversion clade</taxon>
        <taxon>NPAAA clade</taxon>
        <taxon>Hologalegina</taxon>
        <taxon>IRL clade</taxon>
        <taxon>Trifolieae</taxon>
        <taxon>Trifolium</taxon>
    </lineage>
</organism>
<evidence type="ECO:0000313" key="2">
    <source>
        <dbReference type="Proteomes" id="UP000236291"/>
    </source>
</evidence>